<protein>
    <submittedName>
        <fullName evidence="4">MmgE/PrpD family protein</fullName>
    </submittedName>
</protein>
<sequence length="473" mass="49542">MPRERATSSDPVHLENLLATAVIERSADVPADIRHLASEHIADFAGVAAAGARSGAFAQLLRYLRPRREPEPGFARVWGEEGFLPARDAAFLNAVAGHIDDFDDDEAELSFAHPTVTALSAAAAAADIVPASGARLVEAYVAGVELIMRLGPLLNPSHYTRGFHATATLGALGAAAAAGVVLNLDARAMRHALGMAASLAGGLRSNFGSDTKALQSGNAARGGVMAAELAREGVSSSEGSLFGPLGFVTVFGGVPGSEESVVGFGRPWLFDRPGLTIKAYPCCTCTHTALDSLFELIAQGPLEPESIRHIEVDVDEAAPRILIHDAARTALEGKFSMPYCLAVGLLRGRLGLAEFGDGLVNDPAVRALMARIAMRPDPSLPKTGGGISLASRLRITFTDGRIVERYAEKPSGSRDHRLSRTRLREKFVANAGGPLGTAAPALFDTLLGINSLCEAARGFDGLCGRPFVPARAS</sequence>
<evidence type="ECO:0000256" key="1">
    <source>
        <dbReference type="ARBA" id="ARBA00006174"/>
    </source>
</evidence>
<dbReference type="Pfam" id="PF19305">
    <property type="entry name" value="MmgE_PrpD_C"/>
    <property type="match status" value="1"/>
</dbReference>
<dbReference type="PANTHER" id="PTHR16943">
    <property type="entry name" value="2-METHYLCITRATE DEHYDRATASE-RELATED"/>
    <property type="match status" value="1"/>
</dbReference>
<comment type="similarity">
    <text evidence="1">Belongs to the PrpD family.</text>
</comment>
<evidence type="ECO:0000313" key="5">
    <source>
        <dbReference type="Proteomes" id="UP001151088"/>
    </source>
</evidence>
<accession>A0A9X2PFC3</accession>
<dbReference type="InterPro" id="IPR045336">
    <property type="entry name" value="MmgE_PrpD_N"/>
</dbReference>
<reference evidence="4" key="1">
    <citation type="submission" date="2022-08" db="EMBL/GenBank/DDBJ databases">
        <authorList>
            <person name="Li F."/>
        </authorList>
    </citation>
    <scope>NUCLEOTIDE SEQUENCE</scope>
    <source>
        <strain evidence="4">MQZ15Z-1</strain>
    </source>
</reference>
<dbReference type="AlphaFoldDB" id="A0A9X2PFC3"/>
<dbReference type="InterPro" id="IPR042188">
    <property type="entry name" value="MmgE/PrpD_sf_2"/>
</dbReference>
<feature type="domain" description="MmgE/PrpD N-terminal" evidence="2">
    <location>
        <begin position="26"/>
        <end position="253"/>
    </location>
</feature>
<dbReference type="SUPFAM" id="SSF103378">
    <property type="entry name" value="2-methylcitrate dehydratase PrpD"/>
    <property type="match status" value="1"/>
</dbReference>
<organism evidence="4 5">
    <name type="scientific">Ancylobacter mangrovi</name>
    <dbReference type="NCBI Taxonomy" id="2972472"/>
    <lineage>
        <taxon>Bacteria</taxon>
        <taxon>Pseudomonadati</taxon>
        <taxon>Pseudomonadota</taxon>
        <taxon>Alphaproteobacteria</taxon>
        <taxon>Hyphomicrobiales</taxon>
        <taxon>Xanthobacteraceae</taxon>
        <taxon>Ancylobacter</taxon>
    </lineage>
</organism>
<keyword evidence="5" id="KW-1185">Reference proteome</keyword>
<evidence type="ECO:0000313" key="4">
    <source>
        <dbReference type="EMBL" id="MCS0496915.1"/>
    </source>
</evidence>
<dbReference type="InterPro" id="IPR005656">
    <property type="entry name" value="MmgE_PrpD"/>
</dbReference>
<dbReference type="Gene3D" id="3.30.1330.120">
    <property type="entry name" value="2-methylcitrate dehydratase PrpD"/>
    <property type="match status" value="1"/>
</dbReference>
<comment type="caution">
    <text evidence="4">The sequence shown here is derived from an EMBL/GenBank/DDBJ whole genome shotgun (WGS) entry which is preliminary data.</text>
</comment>
<dbReference type="RefSeq" id="WP_258734073.1">
    <property type="nucleotide sequence ID" value="NZ_JANTHZ010000008.1"/>
</dbReference>
<gene>
    <name evidence="4" type="ORF">NVS89_17655</name>
</gene>
<feature type="domain" description="MmgE/PrpD C-terminal" evidence="3">
    <location>
        <begin position="280"/>
        <end position="436"/>
    </location>
</feature>
<dbReference type="GO" id="GO:0016829">
    <property type="term" value="F:lyase activity"/>
    <property type="evidence" value="ECO:0007669"/>
    <property type="project" value="InterPro"/>
</dbReference>
<dbReference type="Proteomes" id="UP001151088">
    <property type="component" value="Unassembled WGS sequence"/>
</dbReference>
<dbReference type="Gene3D" id="1.10.4100.10">
    <property type="entry name" value="2-methylcitrate dehydratase PrpD"/>
    <property type="match status" value="1"/>
</dbReference>
<dbReference type="PANTHER" id="PTHR16943:SF8">
    <property type="entry name" value="2-METHYLCITRATE DEHYDRATASE"/>
    <property type="match status" value="1"/>
</dbReference>
<dbReference type="Pfam" id="PF03972">
    <property type="entry name" value="MmgE_PrpD_N"/>
    <property type="match status" value="1"/>
</dbReference>
<dbReference type="InterPro" id="IPR042183">
    <property type="entry name" value="MmgE/PrpD_sf_1"/>
</dbReference>
<proteinExistence type="inferred from homology"/>
<dbReference type="EMBL" id="JANTHZ010000008">
    <property type="protein sequence ID" value="MCS0496915.1"/>
    <property type="molecule type" value="Genomic_DNA"/>
</dbReference>
<name>A0A9X2PFC3_9HYPH</name>
<dbReference type="InterPro" id="IPR036148">
    <property type="entry name" value="MmgE/PrpD_sf"/>
</dbReference>
<evidence type="ECO:0000259" key="2">
    <source>
        <dbReference type="Pfam" id="PF03972"/>
    </source>
</evidence>
<dbReference type="InterPro" id="IPR045337">
    <property type="entry name" value="MmgE_PrpD_C"/>
</dbReference>
<evidence type="ECO:0000259" key="3">
    <source>
        <dbReference type="Pfam" id="PF19305"/>
    </source>
</evidence>